<proteinExistence type="predicted"/>
<organism evidence="10 11">
    <name type="scientific">Pieris macdunnoughi</name>
    <dbReference type="NCBI Taxonomy" id="345717"/>
    <lineage>
        <taxon>Eukaryota</taxon>
        <taxon>Metazoa</taxon>
        <taxon>Ecdysozoa</taxon>
        <taxon>Arthropoda</taxon>
        <taxon>Hexapoda</taxon>
        <taxon>Insecta</taxon>
        <taxon>Pterygota</taxon>
        <taxon>Neoptera</taxon>
        <taxon>Endopterygota</taxon>
        <taxon>Lepidoptera</taxon>
        <taxon>Glossata</taxon>
        <taxon>Ditrysia</taxon>
        <taxon>Papilionoidea</taxon>
        <taxon>Pieridae</taxon>
        <taxon>Pierinae</taxon>
        <taxon>Pieris</taxon>
    </lineage>
</organism>
<comment type="function">
    <text evidence="4">Protein-lysine N-methyltransferase. Monomethylates PRMT5, modulating its transcriptional activity. May also act as a histone methyltransferase. Plays a critical role in cardiac development. Acts as a key epigenetic regulator of gene expression during cardiac development via its dual activities as a methyltransferase and negative regulator of HDAC1.</text>
</comment>
<dbReference type="PANTHER" id="PTHR47111:SF1">
    <property type="entry name" value="SET AND MYND DOMAIN-CONTAINING PROTEIN 4"/>
    <property type="match status" value="1"/>
</dbReference>
<dbReference type="Gene3D" id="1.25.40.10">
    <property type="entry name" value="Tetratricopeptide repeat domain"/>
    <property type="match status" value="1"/>
</dbReference>
<dbReference type="GO" id="GO:0008757">
    <property type="term" value="F:S-adenosylmethionine-dependent methyltransferase activity"/>
    <property type="evidence" value="ECO:0007669"/>
    <property type="project" value="UniProtKB-ARBA"/>
</dbReference>
<dbReference type="PROSITE" id="PS50865">
    <property type="entry name" value="ZF_MYND_2"/>
    <property type="match status" value="1"/>
</dbReference>
<comment type="caution">
    <text evidence="10">The sequence shown here is derived from an EMBL/GenBank/DDBJ whole genome shotgun (WGS) entry which is preliminary data.</text>
</comment>
<dbReference type="SMART" id="SM00317">
    <property type="entry name" value="SET"/>
    <property type="match status" value="1"/>
</dbReference>
<keyword evidence="11" id="KW-1185">Reference proteome</keyword>
<dbReference type="GO" id="GO:0008270">
    <property type="term" value="F:zinc ion binding"/>
    <property type="evidence" value="ECO:0007669"/>
    <property type="project" value="UniProtKB-KW"/>
</dbReference>
<dbReference type="Gene3D" id="2.170.270.10">
    <property type="entry name" value="SET domain"/>
    <property type="match status" value="1"/>
</dbReference>
<evidence type="ECO:0000313" key="11">
    <source>
        <dbReference type="Proteomes" id="UP000663880"/>
    </source>
</evidence>
<dbReference type="SUPFAM" id="SSF82199">
    <property type="entry name" value="SET domain"/>
    <property type="match status" value="1"/>
</dbReference>
<evidence type="ECO:0000256" key="5">
    <source>
        <dbReference type="ARBA" id="ARBA00093635"/>
    </source>
</evidence>
<evidence type="ECO:0000256" key="4">
    <source>
        <dbReference type="ARBA" id="ARBA00093423"/>
    </source>
</evidence>
<dbReference type="Pfam" id="PF01753">
    <property type="entry name" value="zf-MYND"/>
    <property type="match status" value="1"/>
</dbReference>
<dbReference type="InterPro" id="IPR001214">
    <property type="entry name" value="SET_dom"/>
</dbReference>
<accession>A0A821WRH8</accession>
<evidence type="ECO:0000256" key="1">
    <source>
        <dbReference type="ARBA" id="ARBA00022723"/>
    </source>
</evidence>
<dbReference type="Pfam" id="PF00856">
    <property type="entry name" value="SET"/>
    <property type="match status" value="1"/>
</dbReference>
<keyword evidence="2 7" id="KW-0863">Zinc-finger</keyword>
<dbReference type="InterPro" id="IPR011990">
    <property type="entry name" value="TPR-like_helical_dom_sf"/>
</dbReference>
<dbReference type="OrthoDB" id="5945798at2759"/>
<evidence type="ECO:0000256" key="3">
    <source>
        <dbReference type="ARBA" id="ARBA00022833"/>
    </source>
</evidence>
<gene>
    <name evidence="10" type="ORF">PMACD_LOCUS13765</name>
</gene>
<evidence type="ECO:0000256" key="7">
    <source>
        <dbReference type="PROSITE-ProRule" id="PRU00134"/>
    </source>
</evidence>
<protein>
    <recommendedName>
        <fullName evidence="5">Protein-lysine N-methyltransferase SMYD4</fullName>
    </recommendedName>
    <alternativeName>
        <fullName evidence="6">SET and MYND domain-containing protein 4</fullName>
    </alternativeName>
</protein>
<keyword evidence="1" id="KW-0479">Metal-binding</keyword>
<feature type="domain" description="MYND-type" evidence="9">
    <location>
        <begin position="205"/>
        <end position="244"/>
    </location>
</feature>
<sequence>MSQELRKKDNNNDRVLFVYKIFDDYNFFPNTLEVSKDENASTHYRNLGNQSYTKKDLYKAWQYYNLSLMYAPSESISFCLALSNRSAVFFELNKFEGCLRDIDLCFSYKYSEQIKDKLIKRKELCIEALCKIKKEEENPEIQDILSFKGLKSEQYVGANLKLKVVSSKEMGRHVVAKQDIKVGEILVEEQPYTQIISRDQMLFACNHCLSTQINLIPCKDCCFALYCSEECRNNSWKEYHYVECPLMPTLLDMSFTKLELLALRIVIKARSEHDDWKSLYKIIEDAESNVGTEFHGHVKVGDKWIYDSKYYTSIHTLATNFDKRSVSDIFQKSVTAAVFLKFLLDKTDFLNADSDEEKNEICQCVAGLLLLHIMTVPTNMHGLTVTTDNGEGKYVSEINVSSGAYAFHSLFNHSCAPNVVRFTKYGTSKMKLFALRPIKKGMQIFDNYGFHHGLEDCMERQTALRFQYKFVCMCEACVNLWPTYFQLLMHRKRIPNKIVRNKNKWLTTNIIDRLQNGDMDTVRKFYHKICTLCEELDSFAPSTELCDCQEALKQCLFILQGLVLYAYNQKVDWTLKPF</sequence>
<feature type="domain" description="SET" evidence="8">
    <location>
        <begin position="160"/>
        <end position="449"/>
    </location>
</feature>
<evidence type="ECO:0000259" key="9">
    <source>
        <dbReference type="PROSITE" id="PS50865"/>
    </source>
</evidence>
<dbReference type="AlphaFoldDB" id="A0A821WRH8"/>
<dbReference type="InterPro" id="IPR002893">
    <property type="entry name" value="Znf_MYND"/>
</dbReference>
<dbReference type="PROSITE" id="PS50280">
    <property type="entry name" value="SET"/>
    <property type="match status" value="1"/>
</dbReference>
<dbReference type="InterPro" id="IPR044421">
    <property type="entry name" value="SMYD4_SET"/>
</dbReference>
<dbReference type="SUPFAM" id="SSF144232">
    <property type="entry name" value="HIT/MYND zinc finger-like"/>
    <property type="match status" value="1"/>
</dbReference>
<dbReference type="InterPro" id="IPR046341">
    <property type="entry name" value="SET_dom_sf"/>
</dbReference>
<dbReference type="CDD" id="cd10536">
    <property type="entry name" value="SET_SMYD4"/>
    <property type="match status" value="1"/>
</dbReference>
<name>A0A821WRH8_9NEOP</name>
<reference evidence="10" key="1">
    <citation type="submission" date="2021-02" db="EMBL/GenBank/DDBJ databases">
        <authorList>
            <person name="Steward A R."/>
        </authorList>
    </citation>
    <scope>NUCLEOTIDE SEQUENCE</scope>
</reference>
<dbReference type="PANTHER" id="PTHR47111">
    <property type="entry name" value="BCDNA.LD29892"/>
    <property type="match status" value="1"/>
</dbReference>
<dbReference type="Proteomes" id="UP000663880">
    <property type="component" value="Unassembled WGS sequence"/>
</dbReference>
<dbReference type="GO" id="GO:0008276">
    <property type="term" value="F:protein methyltransferase activity"/>
    <property type="evidence" value="ECO:0007669"/>
    <property type="project" value="UniProtKB-ARBA"/>
</dbReference>
<evidence type="ECO:0000313" key="10">
    <source>
        <dbReference type="EMBL" id="CAF4929885.1"/>
    </source>
</evidence>
<dbReference type="Gene3D" id="6.10.140.2220">
    <property type="match status" value="1"/>
</dbReference>
<dbReference type="EMBL" id="CAJOBZ010000062">
    <property type="protein sequence ID" value="CAF4929885.1"/>
    <property type="molecule type" value="Genomic_DNA"/>
</dbReference>
<dbReference type="PROSITE" id="PS01360">
    <property type="entry name" value="ZF_MYND_1"/>
    <property type="match status" value="1"/>
</dbReference>
<dbReference type="SUPFAM" id="SSF48452">
    <property type="entry name" value="TPR-like"/>
    <property type="match status" value="1"/>
</dbReference>
<evidence type="ECO:0000256" key="2">
    <source>
        <dbReference type="ARBA" id="ARBA00022771"/>
    </source>
</evidence>
<evidence type="ECO:0000259" key="8">
    <source>
        <dbReference type="PROSITE" id="PS50280"/>
    </source>
</evidence>
<evidence type="ECO:0000256" key="6">
    <source>
        <dbReference type="ARBA" id="ARBA00093680"/>
    </source>
</evidence>
<dbReference type="GO" id="GO:0008170">
    <property type="term" value="F:N-methyltransferase activity"/>
    <property type="evidence" value="ECO:0007669"/>
    <property type="project" value="UniProtKB-ARBA"/>
</dbReference>
<keyword evidence="3" id="KW-0862">Zinc</keyword>